<feature type="region of interest" description="Disordered" evidence="1">
    <location>
        <begin position="145"/>
        <end position="171"/>
    </location>
</feature>
<evidence type="ECO:0000256" key="1">
    <source>
        <dbReference type="SAM" id="MobiDB-lite"/>
    </source>
</evidence>
<evidence type="ECO:0000313" key="4">
    <source>
        <dbReference type="Proteomes" id="UP000014760"/>
    </source>
</evidence>
<accession>R7VAA6</accession>
<gene>
    <name evidence="2" type="ORF">CAPTEDRAFT_185600</name>
</gene>
<sequence>MVEKSLQLLAVVKAQLYGPPSGGAPWFGQVDDRRGTAVFDSSLLQDGVRVIVGRNISDDGVFWSGLAVVHQAQLSRFPEEIACERGYLVLKLVEVFRGLSFHKKSPHCSKCQLRHADISADGPRETDRKKTSKVTYCSAIACSNSLSKNPDLSFYKFPKPGQKNTEEQLKR</sequence>
<proteinExistence type="predicted"/>
<reference evidence="4" key="1">
    <citation type="submission" date="2012-12" db="EMBL/GenBank/DDBJ databases">
        <authorList>
            <person name="Hellsten U."/>
            <person name="Grimwood J."/>
            <person name="Chapman J.A."/>
            <person name="Shapiro H."/>
            <person name="Aerts A."/>
            <person name="Otillar R.P."/>
            <person name="Terry A.Y."/>
            <person name="Boore J.L."/>
            <person name="Simakov O."/>
            <person name="Marletaz F."/>
            <person name="Cho S.-J."/>
            <person name="Edsinger-Gonzales E."/>
            <person name="Havlak P."/>
            <person name="Kuo D.-H."/>
            <person name="Larsson T."/>
            <person name="Lv J."/>
            <person name="Arendt D."/>
            <person name="Savage R."/>
            <person name="Osoegawa K."/>
            <person name="de Jong P."/>
            <person name="Lindberg D.R."/>
            <person name="Seaver E.C."/>
            <person name="Weisblat D.A."/>
            <person name="Putnam N.H."/>
            <person name="Grigoriev I.V."/>
            <person name="Rokhsar D.S."/>
        </authorList>
    </citation>
    <scope>NUCLEOTIDE SEQUENCE</scope>
    <source>
        <strain evidence="4">I ESC-2004</strain>
    </source>
</reference>
<protein>
    <submittedName>
        <fullName evidence="2 3">Uncharacterized protein</fullName>
    </submittedName>
</protein>
<organism evidence="2">
    <name type="scientific">Capitella teleta</name>
    <name type="common">Polychaete worm</name>
    <dbReference type="NCBI Taxonomy" id="283909"/>
    <lineage>
        <taxon>Eukaryota</taxon>
        <taxon>Metazoa</taxon>
        <taxon>Spiralia</taxon>
        <taxon>Lophotrochozoa</taxon>
        <taxon>Annelida</taxon>
        <taxon>Polychaeta</taxon>
        <taxon>Sedentaria</taxon>
        <taxon>Scolecida</taxon>
        <taxon>Capitellidae</taxon>
        <taxon>Capitella</taxon>
    </lineage>
</organism>
<dbReference type="EnsemblMetazoa" id="CapteT185600">
    <property type="protein sequence ID" value="CapteP185600"/>
    <property type="gene ID" value="CapteG185600"/>
</dbReference>
<evidence type="ECO:0000313" key="3">
    <source>
        <dbReference type="EnsemblMetazoa" id="CapteP185600"/>
    </source>
</evidence>
<dbReference type="AlphaFoldDB" id="R7VAA6"/>
<dbReference type="EMBL" id="KB295796">
    <property type="protein sequence ID" value="ELU12645.1"/>
    <property type="molecule type" value="Genomic_DNA"/>
</dbReference>
<dbReference type="Proteomes" id="UP000014760">
    <property type="component" value="Unassembled WGS sequence"/>
</dbReference>
<keyword evidence="4" id="KW-1185">Reference proteome</keyword>
<reference evidence="2 4" key="2">
    <citation type="journal article" date="2013" name="Nature">
        <title>Insights into bilaterian evolution from three spiralian genomes.</title>
        <authorList>
            <person name="Simakov O."/>
            <person name="Marletaz F."/>
            <person name="Cho S.J."/>
            <person name="Edsinger-Gonzales E."/>
            <person name="Havlak P."/>
            <person name="Hellsten U."/>
            <person name="Kuo D.H."/>
            <person name="Larsson T."/>
            <person name="Lv J."/>
            <person name="Arendt D."/>
            <person name="Savage R."/>
            <person name="Osoegawa K."/>
            <person name="de Jong P."/>
            <person name="Grimwood J."/>
            <person name="Chapman J.A."/>
            <person name="Shapiro H."/>
            <person name="Aerts A."/>
            <person name="Otillar R.P."/>
            <person name="Terry A.Y."/>
            <person name="Boore J.L."/>
            <person name="Grigoriev I.V."/>
            <person name="Lindberg D.R."/>
            <person name="Seaver E.C."/>
            <person name="Weisblat D.A."/>
            <person name="Putnam N.H."/>
            <person name="Rokhsar D.S."/>
        </authorList>
    </citation>
    <scope>NUCLEOTIDE SEQUENCE</scope>
    <source>
        <strain evidence="2 4">I ESC-2004</strain>
    </source>
</reference>
<evidence type="ECO:0000313" key="2">
    <source>
        <dbReference type="EMBL" id="ELU12645.1"/>
    </source>
</evidence>
<reference evidence="3" key="3">
    <citation type="submission" date="2015-06" db="UniProtKB">
        <authorList>
            <consortium name="EnsemblMetazoa"/>
        </authorList>
    </citation>
    <scope>IDENTIFICATION</scope>
</reference>
<name>R7VAA6_CAPTE</name>
<dbReference type="EMBL" id="AMQN01005361">
    <property type="status" value="NOT_ANNOTATED_CDS"/>
    <property type="molecule type" value="Genomic_DNA"/>
</dbReference>
<dbReference type="HOGENOM" id="CLU_1564364_0_0_1"/>